<evidence type="ECO:0008006" key="3">
    <source>
        <dbReference type="Google" id="ProtNLM"/>
    </source>
</evidence>
<dbReference type="AlphaFoldDB" id="A0A1G8BDY8"/>
<sequence>MQTQKFYSNGKLLLTGEYLVLDGVRAFAVPTRFGQSMEVTETSTGLIRWTNFDADGTMWMQEEVTIDEIINVNKPDTSTFRGVLIDVLRAAHQQNEVLLNKAQGFDVTCELTFPRIWGLGTSSTWINNVAQWFGINGFQLLDESFGGSGYDIACAQYDKPIFYRRQGNSPEVTPVTFSPNFTDHLYFVYLNQKKSSKEAIANYRKKKNSLGDIGNRIEELGKEMQACVSFDFFCDLIKEHEALMSQILEQETVKQHLFADFDGEVKSLGAWGGDFVLVATKENPSSYFEAKGYMTIVPYKKMIAF</sequence>
<reference evidence="2" key="1">
    <citation type="submission" date="2016-10" db="EMBL/GenBank/DDBJ databases">
        <authorList>
            <person name="Varghese N."/>
            <person name="Submissions S."/>
        </authorList>
    </citation>
    <scope>NUCLEOTIDE SEQUENCE [LARGE SCALE GENOMIC DNA]</scope>
    <source>
        <strain evidence="2">DSM 23313</strain>
    </source>
</reference>
<name>A0A1G8BDY8_9FLAO</name>
<dbReference type="Proteomes" id="UP000243588">
    <property type="component" value="Unassembled WGS sequence"/>
</dbReference>
<proteinExistence type="predicted"/>
<gene>
    <name evidence="1" type="ORF">SAMN05421818_10217</name>
</gene>
<dbReference type="SUPFAM" id="SSF54211">
    <property type="entry name" value="Ribosomal protein S5 domain 2-like"/>
    <property type="match status" value="1"/>
</dbReference>
<dbReference type="EMBL" id="FNDQ01000002">
    <property type="protein sequence ID" value="SDH31284.1"/>
    <property type="molecule type" value="Genomic_DNA"/>
</dbReference>
<keyword evidence="2" id="KW-1185">Reference proteome</keyword>
<dbReference type="InterPro" id="IPR047765">
    <property type="entry name" value="GHMP_GYDIA-like"/>
</dbReference>
<evidence type="ECO:0000313" key="1">
    <source>
        <dbReference type="EMBL" id="SDH31284.1"/>
    </source>
</evidence>
<dbReference type="NCBIfam" id="NF040656">
    <property type="entry name" value="GHMP_GYDIA"/>
    <property type="match status" value="1"/>
</dbReference>
<dbReference type="InterPro" id="IPR020568">
    <property type="entry name" value="Ribosomal_Su5_D2-typ_SF"/>
</dbReference>
<dbReference type="Gene3D" id="3.30.230.10">
    <property type="match status" value="1"/>
</dbReference>
<dbReference type="InterPro" id="IPR014721">
    <property type="entry name" value="Ribsml_uS5_D2-typ_fold_subgr"/>
</dbReference>
<organism evidence="1 2">
    <name type="scientific">Myroides phaeus</name>
    <dbReference type="NCBI Taxonomy" id="702745"/>
    <lineage>
        <taxon>Bacteria</taxon>
        <taxon>Pseudomonadati</taxon>
        <taxon>Bacteroidota</taxon>
        <taxon>Flavobacteriia</taxon>
        <taxon>Flavobacteriales</taxon>
        <taxon>Flavobacteriaceae</taxon>
        <taxon>Myroides</taxon>
    </lineage>
</organism>
<dbReference type="RefSeq" id="WP_090404907.1">
    <property type="nucleotide sequence ID" value="NZ_FNDQ01000002.1"/>
</dbReference>
<accession>A0A1G8BDY8</accession>
<evidence type="ECO:0000313" key="2">
    <source>
        <dbReference type="Proteomes" id="UP000243588"/>
    </source>
</evidence>
<dbReference type="STRING" id="702745.SAMN05421818_10217"/>
<protein>
    <recommendedName>
        <fullName evidence="3">Mevalonate kinase</fullName>
    </recommendedName>
</protein>